<evidence type="ECO:0000256" key="1">
    <source>
        <dbReference type="SAM" id="MobiDB-lite"/>
    </source>
</evidence>
<organism evidence="2 3">
    <name type="scientific">Acaulospora morrowiae</name>
    <dbReference type="NCBI Taxonomy" id="94023"/>
    <lineage>
        <taxon>Eukaryota</taxon>
        <taxon>Fungi</taxon>
        <taxon>Fungi incertae sedis</taxon>
        <taxon>Mucoromycota</taxon>
        <taxon>Glomeromycotina</taxon>
        <taxon>Glomeromycetes</taxon>
        <taxon>Diversisporales</taxon>
        <taxon>Acaulosporaceae</taxon>
        <taxon>Acaulospora</taxon>
    </lineage>
</organism>
<comment type="caution">
    <text evidence="2">The sequence shown here is derived from an EMBL/GenBank/DDBJ whole genome shotgun (WGS) entry which is preliminary data.</text>
</comment>
<name>A0A9N8Z7D9_9GLOM</name>
<evidence type="ECO:0000313" key="2">
    <source>
        <dbReference type="EMBL" id="CAG8478476.1"/>
    </source>
</evidence>
<evidence type="ECO:0000313" key="3">
    <source>
        <dbReference type="Proteomes" id="UP000789342"/>
    </source>
</evidence>
<gene>
    <name evidence="2" type="ORF">AMORRO_LOCUS2194</name>
</gene>
<feature type="region of interest" description="Disordered" evidence="1">
    <location>
        <begin position="1"/>
        <end position="24"/>
    </location>
</feature>
<sequence>MPQDDEKKPKLYPYGKNAQPQKDRAPICRNSMSSAVRDVNWYRQLWWNTGNFHPKAKWNETT</sequence>
<keyword evidence="3" id="KW-1185">Reference proteome</keyword>
<dbReference type="Proteomes" id="UP000789342">
    <property type="component" value="Unassembled WGS sequence"/>
</dbReference>
<reference evidence="2" key="1">
    <citation type="submission" date="2021-06" db="EMBL/GenBank/DDBJ databases">
        <authorList>
            <person name="Kallberg Y."/>
            <person name="Tangrot J."/>
            <person name="Rosling A."/>
        </authorList>
    </citation>
    <scope>NUCLEOTIDE SEQUENCE</scope>
    <source>
        <strain evidence="2">CL551</strain>
    </source>
</reference>
<feature type="non-terminal residue" evidence="2">
    <location>
        <position position="62"/>
    </location>
</feature>
<dbReference type="AlphaFoldDB" id="A0A9N8Z7D9"/>
<proteinExistence type="predicted"/>
<accession>A0A9N8Z7D9</accession>
<dbReference type="EMBL" id="CAJVPV010000902">
    <property type="protein sequence ID" value="CAG8478476.1"/>
    <property type="molecule type" value="Genomic_DNA"/>
</dbReference>
<protein>
    <submittedName>
        <fullName evidence="2">13425_t:CDS:1</fullName>
    </submittedName>
</protein>